<proteinExistence type="predicted"/>
<comment type="caution">
    <text evidence="1">The sequence shown here is derived from an EMBL/GenBank/DDBJ whole genome shotgun (WGS) entry which is preliminary data.</text>
</comment>
<evidence type="ECO:0008006" key="2">
    <source>
        <dbReference type="Google" id="ProtNLM"/>
    </source>
</evidence>
<dbReference type="InterPro" id="IPR003615">
    <property type="entry name" value="HNH_nuc"/>
</dbReference>
<accession>A0A0F9KDD9</accession>
<sequence length="92" mass="10782">MTAYLTSEIEKGLVSDRQTLRRYLIEKHGEFCFVCKLFEWRNKKIPLDLDHINGHSENNLPINLRLICLNCHGLTPTFKGKNKGNGRKNRKR</sequence>
<evidence type="ECO:0000313" key="1">
    <source>
        <dbReference type="EMBL" id="KKM20138.1"/>
    </source>
</evidence>
<name>A0A0F9KDD9_9ZZZZ</name>
<reference evidence="1" key="1">
    <citation type="journal article" date="2015" name="Nature">
        <title>Complex archaea that bridge the gap between prokaryotes and eukaryotes.</title>
        <authorList>
            <person name="Spang A."/>
            <person name="Saw J.H."/>
            <person name="Jorgensen S.L."/>
            <person name="Zaremba-Niedzwiedzka K."/>
            <person name="Martijn J."/>
            <person name="Lind A.E."/>
            <person name="van Eijk R."/>
            <person name="Schleper C."/>
            <person name="Guy L."/>
            <person name="Ettema T.J."/>
        </authorList>
    </citation>
    <scope>NUCLEOTIDE SEQUENCE</scope>
</reference>
<dbReference type="EMBL" id="LAZR01013832">
    <property type="protein sequence ID" value="KKM20138.1"/>
    <property type="molecule type" value="Genomic_DNA"/>
</dbReference>
<protein>
    <recommendedName>
        <fullName evidence="2">HNH nuclease domain-containing protein</fullName>
    </recommendedName>
</protein>
<gene>
    <name evidence="1" type="ORF">LCGC14_1648590</name>
</gene>
<dbReference type="CDD" id="cd00085">
    <property type="entry name" value="HNHc"/>
    <property type="match status" value="1"/>
</dbReference>
<dbReference type="AlphaFoldDB" id="A0A0F9KDD9"/>
<organism evidence="1">
    <name type="scientific">marine sediment metagenome</name>
    <dbReference type="NCBI Taxonomy" id="412755"/>
    <lineage>
        <taxon>unclassified sequences</taxon>
        <taxon>metagenomes</taxon>
        <taxon>ecological metagenomes</taxon>
    </lineage>
</organism>